<gene>
    <name evidence="2" type="ORF">P5G62_010980</name>
</gene>
<keyword evidence="3" id="KW-1185">Reference proteome</keyword>
<dbReference type="Proteomes" id="UP001241748">
    <property type="component" value="Unassembled WGS sequence"/>
</dbReference>
<protein>
    <submittedName>
        <fullName evidence="2">Uncharacterized protein</fullName>
    </submittedName>
</protein>
<organism evidence="2 3">
    <name type="scientific">Neobacillus driksii</name>
    <dbReference type="NCBI Taxonomy" id="3035913"/>
    <lineage>
        <taxon>Bacteria</taxon>
        <taxon>Bacillati</taxon>
        <taxon>Bacillota</taxon>
        <taxon>Bacilli</taxon>
        <taxon>Bacillales</taxon>
        <taxon>Bacillaceae</taxon>
        <taxon>Neobacillus</taxon>
    </lineage>
</organism>
<reference evidence="2 3" key="1">
    <citation type="submission" date="2024-05" db="EMBL/GenBank/DDBJ databases">
        <authorList>
            <person name="Venkateswaran K."/>
        </authorList>
    </citation>
    <scope>NUCLEOTIDE SEQUENCE [LARGE SCALE GENOMIC DNA]</scope>
    <source>
        <strain evidence="2 3">179-C4-2-HS</strain>
    </source>
</reference>
<evidence type="ECO:0000313" key="2">
    <source>
        <dbReference type="EMBL" id="MFB3167632.1"/>
    </source>
</evidence>
<dbReference type="RefSeq" id="WP_306074275.1">
    <property type="nucleotide sequence ID" value="NZ_JAROBZ020000001.1"/>
</dbReference>
<evidence type="ECO:0000256" key="1">
    <source>
        <dbReference type="SAM" id="Coils"/>
    </source>
</evidence>
<name>A0ABV4YSB7_9BACI</name>
<evidence type="ECO:0000313" key="3">
    <source>
        <dbReference type="Proteomes" id="UP001241748"/>
    </source>
</evidence>
<dbReference type="EMBL" id="JAROBZ020000001">
    <property type="protein sequence ID" value="MFB3167632.1"/>
    <property type="molecule type" value="Genomic_DNA"/>
</dbReference>
<feature type="coiled-coil region" evidence="1">
    <location>
        <begin position="82"/>
        <end position="109"/>
    </location>
</feature>
<sequence length="110" mass="13007">MIDYKLILDGINEVLTMIKRHQYNEAQAKIANELNQSFHKEITERRKKLDEINKSIFQLDVGIKKVDVQYSTIKKECPDVLLSSIEKYIKQLKKEKTMLEIKKRSIARDI</sequence>
<proteinExistence type="predicted"/>
<comment type="caution">
    <text evidence="2">The sequence shown here is derived from an EMBL/GenBank/DDBJ whole genome shotgun (WGS) entry which is preliminary data.</text>
</comment>
<keyword evidence="1" id="KW-0175">Coiled coil</keyword>
<accession>A0ABV4YSB7</accession>